<evidence type="ECO:0000313" key="9">
    <source>
        <dbReference type="EMBL" id="OAY29477.1"/>
    </source>
</evidence>
<evidence type="ECO:0000256" key="1">
    <source>
        <dbReference type="ARBA" id="ARBA00004141"/>
    </source>
</evidence>
<dbReference type="OrthoDB" id="565797at2759"/>
<feature type="region of interest" description="Disordered" evidence="6">
    <location>
        <begin position="77"/>
        <end position="99"/>
    </location>
</feature>
<feature type="transmembrane region" description="Helical" evidence="7">
    <location>
        <begin position="183"/>
        <end position="202"/>
    </location>
</feature>
<dbReference type="Proteomes" id="UP000091857">
    <property type="component" value="Chromosome 15"/>
</dbReference>
<evidence type="ECO:0000256" key="7">
    <source>
        <dbReference type="SAM" id="Phobius"/>
    </source>
</evidence>
<evidence type="ECO:0000256" key="3">
    <source>
        <dbReference type="ARBA" id="ARBA00022748"/>
    </source>
</evidence>
<feature type="domain" description="ResB-like" evidence="8">
    <location>
        <begin position="437"/>
        <end position="536"/>
    </location>
</feature>
<dbReference type="GO" id="GO:0017004">
    <property type="term" value="P:cytochrome complex assembly"/>
    <property type="evidence" value="ECO:0007669"/>
    <property type="project" value="UniProtKB-KW"/>
</dbReference>
<accession>A0A2C9UFU7</accession>
<dbReference type="AlphaFoldDB" id="A0A2C9UFU7"/>
<dbReference type="Gramene" id="Manes.15G148000.1.v8.1">
    <property type="protein sequence ID" value="Manes.15G148000.1.v8.1.CDS"/>
    <property type="gene ID" value="Manes.15G148000.v8.1"/>
</dbReference>
<comment type="caution">
    <text evidence="9">The sequence shown here is derived from an EMBL/GenBank/DDBJ whole genome shotgun (WGS) entry which is preliminary data.</text>
</comment>
<reference evidence="10" key="1">
    <citation type="journal article" date="2016" name="Nat. Biotechnol.">
        <title>Sequencing wild and cultivated cassava and related species reveals extensive interspecific hybridization and genetic diversity.</title>
        <authorList>
            <person name="Bredeson J.V."/>
            <person name="Lyons J.B."/>
            <person name="Prochnik S.E."/>
            <person name="Wu G.A."/>
            <person name="Ha C.M."/>
            <person name="Edsinger-Gonzales E."/>
            <person name="Grimwood J."/>
            <person name="Schmutz J."/>
            <person name="Rabbi I.Y."/>
            <person name="Egesi C."/>
            <person name="Nauluvula P."/>
            <person name="Lebot V."/>
            <person name="Ndunguru J."/>
            <person name="Mkamilo G."/>
            <person name="Bart R.S."/>
            <person name="Setter T.L."/>
            <person name="Gleadow R.M."/>
            <person name="Kulakow P."/>
            <person name="Ferguson M.E."/>
            <person name="Rounsley S."/>
            <person name="Rokhsar D.S."/>
        </authorList>
    </citation>
    <scope>NUCLEOTIDE SEQUENCE [LARGE SCALE GENOMIC DNA]</scope>
    <source>
        <strain evidence="10">cv. AM560-2</strain>
    </source>
</reference>
<evidence type="ECO:0000259" key="8">
    <source>
        <dbReference type="Pfam" id="PF05140"/>
    </source>
</evidence>
<evidence type="ECO:0000256" key="4">
    <source>
        <dbReference type="ARBA" id="ARBA00022989"/>
    </source>
</evidence>
<evidence type="ECO:0000256" key="2">
    <source>
        <dbReference type="ARBA" id="ARBA00022692"/>
    </source>
</evidence>
<evidence type="ECO:0000256" key="5">
    <source>
        <dbReference type="ARBA" id="ARBA00023136"/>
    </source>
</evidence>
<name>A0A2C9UFU7_MANES</name>
<keyword evidence="3" id="KW-0201">Cytochrome c-type biogenesis</keyword>
<dbReference type="PANTHER" id="PTHR31566:SF0">
    <property type="entry name" value="CYTOCHROME C BIOGENESIS PROTEIN CCS1, CHLOROPLASTIC"/>
    <property type="match status" value="1"/>
</dbReference>
<feature type="transmembrane region" description="Helical" evidence="7">
    <location>
        <begin position="118"/>
        <end position="142"/>
    </location>
</feature>
<dbReference type="Pfam" id="PF05140">
    <property type="entry name" value="ResB"/>
    <property type="match status" value="2"/>
</dbReference>
<keyword evidence="10" id="KW-1185">Reference proteome</keyword>
<evidence type="ECO:0000313" key="10">
    <source>
        <dbReference type="Proteomes" id="UP000091857"/>
    </source>
</evidence>
<keyword evidence="5 7" id="KW-0472">Membrane</keyword>
<organism evidence="9 10">
    <name type="scientific">Manihot esculenta</name>
    <name type="common">Cassava</name>
    <name type="synonym">Jatropha manihot</name>
    <dbReference type="NCBI Taxonomy" id="3983"/>
    <lineage>
        <taxon>Eukaryota</taxon>
        <taxon>Viridiplantae</taxon>
        <taxon>Streptophyta</taxon>
        <taxon>Embryophyta</taxon>
        <taxon>Tracheophyta</taxon>
        <taxon>Spermatophyta</taxon>
        <taxon>Magnoliopsida</taxon>
        <taxon>eudicotyledons</taxon>
        <taxon>Gunneridae</taxon>
        <taxon>Pentapetalae</taxon>
        <taxon>rosids</taxon>
        <taxon>fabids</taxon>
        <taxon>Malpighiales</taxon>
        <taxon>Euphorbiaceae</taxon>
        <taxon>Crotonoideae</taxon>
        <taxon>Manihoteae</taxon>
        <taxon>Manihot</taxon>
    </lineage>
</organism>
<proteinExistence type="inferred from homology"/>
<feature type="domain" description="ResB-like" evidence="8">
    <location>
        <begin position="124"/>
        <end position="385"/>
    </location>
</feature>
<comment type="subcellular location">
    <subcellularLocation>
        <location evidence="1">Membrane</location>
        <topology evidence="1">Multi-pass membrane protein</topology>
    </subcellularLocation>
</comment>
<dbReference type="InterPro" id="IPR023494">
    <property type="entry name" value="Cyt_c_bgen_Ccs1/CcsB/ResB"/>
</dbReference>
<protein>
    <recommendedName>
        <fullName evidence="8">ResB-like domain-containing protein</fullName>
    </recommendedName>
</protein>
<dbReference type="InterPro" id="IPR007816">
    <property type="entry name" value="ResB-like_domain"/>
</dbReference>
<keyword evidence="2 7" id="KW-0812">Transmembrane</keyword>
<dbReference type="OMA" id="RFWIDYT"/>
<sequence>METLNPTKPSTPSLLKTHFLKSSPLINSTIKLKPQIRSLYNRRTLSLTITCKLKTSKDIKNKDKNVSRKILLSDLAPPVSEESGSGNGVVPPKAAGGGGGGGGPLGFVKRLPRRVLSVLSNLPLAIGEMFAIAALMALGTFIDQGEAPDFYFQKYPEENPVLGFFTWRWILTLGFDHMFSSPVFLGLLALLGASLMACTYTTQIPLVKVARRWNFLHSAETIRKQEFSDILPRASVQDLGVILMGAGYEVFLKGPSLYAFKGLASRFAPIGVHLAMLLIMAGGTLSAAGSFRGSVTVPQGLNFVVGDVLAPTGFLSTPTEAFNTEVHVNRFYMDFYDSGEVSQFHTDLSLLDFDGKEVLRKTISVNDPLRYGGITIYQTDWSFSALQILKNDEGPFNLAMAPLKINGDKKLFGTFLPAEDVNSPNVKGISMLARDLQSIVLYDQDGKFVGVRRPNSKLPIVIDGTKIVIEDAIGSSGLQLKTDPGVPVVYAGFGALMLTTCISYLSHSQVWALQDGTAVIVGGKTNRAKAVFEDEVNRLLDHVPEIVESSSLSKQSDIISG</sequence>
<feature type="transmembrane region" description="Helical" evidence="7">
    <location>
        <begin position="270"/>
        <end position="291"/>
    </location>
</feature>
<dbReference type="STRING" id="3983.A0A2C9UFU7"/>
<dbReference type="GO" id="GO:0016020">
    <property type="term" value="C:membrane"/>
    <property type="evidence" value="ECO:0007669"/>
    <property type="project" value="UniProtKB-SubCell"/>
</dbReference>
<dbReference type="HAMAP" id="MF_01392">
    <property type="entry name" value="CytC_Ccs1"/>
    <property type="match status" value="1"/>
</dbReference>
<dbReference type="EMBL" id="CM004401">
    <property type="protein sequence ID" value="OAY29477.1"/>
    <property type="molecule type" value="Genomic_DNA"/>
</dbReference>
<keyword evidence="4 7" id="KW-1133">Transmembrane helix</keyword>
<dbReference type="PANTHER" id="PTHR31566">
    <property type="entry name" value="CYTOCHROME C BIOGENESIS PROTEIN CCS1, CHLOROPLASTIC"/>
    <property type="match status" value="1"/>
</dbReference>
<evidence type="ECO:0000256" key="6">
    <source>
        <dbReference type="SAM" id="MobiDB-lite"/>
    </source>
</evidence>
<gene>
    <name evidence="9" type="ORF">MANES_15G148000v8</name>
</gene>